<feature type="domain" description="Formiminotransferase N-terminal subdomain" evidence="9">
    <location>
        <begin position="1"/>
        <end position="153"/>
    </location>
</feature>
<dbReference type="EMBL" id="AUZY01005718">
    <property type="protein sequence ID" value="EQD57589.1"/>
    <property type="molecule type" value="Genomic_DNA"/>
</dbReference>
<dbReference type="AlphaFoldDB" id="T1BWU6"/>
<accession>T1BWU6</accession>
<dbReference type="SUPFAM" id="SSF55116">
    <property type="entry name" value="Formiminotransferase domain of formiminotransferase-cyclodeaminase"/>
    <property type="match status" value="2"/>
</dbReference>
<dbReference type="GO" id="GO:0019557">
    <property type="term" value="P:L-histidine catabolic process to glutamate and formate"/>
    <property type="evidence" value="ECO:0007669"/>
    <property type="project" value="UniProtKB-UniPathway"/>
</dbReference>
<organism evidence="10">
    <name type="scientific">mine drainage metagenome</name>
    <dbReference type="NCBI Taxonomy" id="410659"/>
    <lineage>
        <taxon>unclassified sequences</taxon>
        <taxon>metagenomes</taxon>
        <taxon>ecological metagenomes</taxon>
    </lineage>
</organism>
<dbReference type="InterPro" id="IPR013802">
    <property type="entry name" value="Formiminotransferase_C"/>
</dbReference>
<evidence type="ECO:0000256" key="7">
    <source>
        <dbReference type="ARBA" id="ARBA00022954"/>
    </source>
</evidence>
<keyword evidence="7" id="KW-0290">Folate-binding</keyword>
<dbReference type="Pfam" id="PF02971">
    <property type="entry name" value="FTCD"/>
    <property type="match status" value="1"/>
</dbReference>
<dbReference type="InterPro" id="IPR022384">
    <property type="entry name" value="FormiminoTrfase_cat_dom_sf"/>
</dbReference>
<keyword evidence="5 10" id="KW-0808">Transferase</keyword>
<dbReference type="InterPro" id="IPR051623">
    <property type="entry name" value="FTCD"/>
</dbReference>
<dbReference type="Gene3D" id="3.30.70.670">
    <property type="entry name" value="Formiminotransferase, C-terminal subdomain"/>
    <property type="match status" value="1"/>
</dbReference>
<keyword evidence="6" id="KW-0369">Histidine metabolism</keyword>
<dbReference type="Gene3D" id="3.30.990.10">
    <property type="entry name" value="Formiminotransferase, N-terminal subdomain"/>
    <property type="match status" value="1"/>
</dbReference>
<dbReference type="InterPro" id="IPR037064">
    <property type="entry name" value="Formiminotransferase_N_sf"/>
</dbReference>
<sequence>EVPGVTVLDVERNADHHRSVISLVGEGDPLLEAVFRMMQVATATIDLTQHRGEHPRMGATDVVPFVPLGAATMDEAIRLAERLGERVARELGIPVYLYAKAARRPERADLAKVREGQFEGIRASIASDPARAPDFGAARVHPTAGAVAIGARPVLIAYNVYLTTPDVAIAKRIAKAIRARDGGLPEVKALGFEIAERHRAQVSMNLTDYRVTPVHRAFEAVRREAQRYGVAPEESEIVGLVPEDALF</sequence>
<dbReference type="NCBIfam" id="TIGR02024">
    <property type="entry name" value="FtcD"/>
    <property type="match status" value="1"/>
</dbReference>
<comment type="pathway">
    <text evidence="2">Amino-acid degradation; L-histidine degradation into L-glutamate; L-glutamate from N-formimidoyl-L-glutamate (transferase route): step 1/1.</text>
</comment>
<reference evidence="10" key="1">
    <citation type="submission" date="2013-08" db="EMBL/GenBank/DDBJ databases">
        <authorList>
            <person name="Mendez C."/>
            <person name="Richter M."/>
            <person name="Ferrer M."/>
            <person name="Sanchez J."/>
        </authorList>
    </citation>
    <scope>NUCLEOTIDE SEQUENCE</scope>
</reference>
<evidence type="ECO:0000256" key="3">
    <source>
        <dbReference type="ARBA" id="ARBA00012252"/>
    </source>
</evidence>
<evidence type="ECO:0000256" key="5">
    <source>
        <dbReference type="ARBA" id="ARBA00022679"/>
    </source>
</evidence>
<evidence type="ECO:0000313" key="10">
    <source>
        <dbReference type="EMBL" id="EQD57589.1"/>
    </source>
</evidence>
<proteinExistence type="predicted"/>
<name>T1BWU6_9ZZZZ</name>
<feature type="non-terminal residue" evidence="10">
    <location>
        <position position="247"/>
    </location>
</feature>
<comment type="subcellular location">
    <subcellularLocation>
        <location evidence="1">Cytoplasm</location>
    </subcellularLocation>
</comment>
<dbReference type="InterPro" id="IPR004227">
    <property type="entry name" value="Formiminotransferase_cat"/>
</dbReference>
<gene>
    <name evidence="10" type="ORF">B1B_08716</name>
</gene>
<dbReference type="EC" id="2.1.2.5" evidence="3"/>
<dbReference type="InterPro" id="IPR037070">
    <property type="entry name" value="Formiminotransferase_C_sf"/>
</dbReference>
<keyword evidence="4" id="KW-0963">Cytoplasm</keyword>
<dbReference type="GO" id="GO:0030409">
    <property type="term" value="F:glutamate formimidoyltransferase activity"/>
    <property type="evidence" value="ECO:0007669"/>
    <property type="project" value="UniProtKB-EC"/>
</dbReference>
<evidence type="ECO:0000259" key="9">
    <source>
        <dbReference type="SMART" id="SM01222"/>
    </source>
</evidence>
<dbReference type="GO" id="GO:0019556">
    <property type="term" value="P:L-histidine catabolic process to glutamate and formamide"/>
    <property type="evidence" value="ECO:0007669"/>
    <property type="project" value="UniProtKB-UniPathway"/>
</dbReference>
<evidence type="ECO:0000256" key="1">
    <source>
        <dbReference type="ARBA" id="ARBA00004496"/>
    </source>
</evidence>
<dbReference type="GO" id="GO:0005542">
    <property type="term" value="F:folic acid binding"/>
    <property type="evidence" value="ECO:0007669"/>
    <property type="project" value="UniProtKB-KW"/>
</dbReference>
<dbReference type="UniPathway" id="UPA00379">
    <property type="reaction ID" value="UER00555"/>
</dbReference>
<evidence type="ECO:0000256" key="2">
    <source>
        <dbReference type="ARBA" id="ARBA00005082"/>
    </source>
</evidence>
<dbReference type="SMART" id="SM01222">
    <property type="entry name" value="FTCD_N"/>
    <property type="match status" value="1"/>
</dbReference>
<protein>
    <recommendedName>
        <fullName evidence="3">glutamate formimidoyltransferase</fullName>
        <ecNumber evidence="3">2.1.2.5</ecNumber>
    </recommendedName>
</protein>
<dbReference type="PANTHER" id="PTHR12234">
    <property type="entry name" value="FORMIMINOTRANSFERASE-CYCLODEAMINASE"/>
    <property type="match status" value="1"/>
</dbReference>
<dbReference type="Pfam" id="PF07837">
    <property type="entry name" value="FTCD_N"/>
    <property type="match status" value="1"/>
</dbReference>
<evidence type="ECO:0000256" key="4">
    <source>
        <dbReference type="ARBA" id="ARBA00022490"/>
    </source>
</evidence>
<comment type="caution">
    <text evidence="10">The sequence shown here is derived from an EMBL/GenBank/DDBJ whole genome shotgun (WGS) entry which is preliminary data.</text>
</comment>
<dbReference type="SMART" id="SM01221">
    <property type="entry name" value="FTCD"/>
    <property type="match status" value="1"/>
</dbReference>
<dbReference type="GO" id="GO:0005737">
    <property type="term" value="C:cytoplasm"/>
    <property type="evidence" value="ECO:0007669"/>
    <property type="project" value="UniProtKB-SubCell"/>
</dbReference>
<feature type="non-terminal residue" evidence="10">
    <location>
        <position position="1"/>
    </location>
</feature>
<dbReference type="InterPro" id="IPR012886">
    <property type="entry name" value="Formiminotransferase_N"/>
</dbReference>
<feature type="domain" description="Formiminotransferase C-terminal subdomain" evidence="8">
    <location>
        <begin position="154"/>
        <end position="247"/>
    </location>
</feature>
<evidence type="ECO:0000259" key="8">
    <source>
        <dbReference type="SMART" id="SM01221"/>
    </source>
</evidence>
<dbReference type="PANTHER" id="PTHR12234:SF8">
    <property type="entry name" value="FORMIMINOTRANSFERASE-CYCLODEAMINASE"/>
    <property type="match status" value="1"/>
</dbReference>
<evidence type="ECO:0000256" key="6">
    <source>
        <dbReference type="ARBA" id="ARBA00022808"/>
    </source>
</evidence>
<reference evidence="10" key="2">
    <citation type="journal article" date="2014" name="ISME J.">
        <title>Microbial stratification in low pH oxic and suboxic macroscopic growths along an acid mine drainage.</title>
        <authorList>
            <person name="Mendez-Garcia C."/>
            <person name="Mesa V."/>
            <person name="Sprenger R.R."/>
            <person name="Richter M."/>
            <person name="Diez M.S."/>
            <person name="Solano J."/>
            <person name="Bargiela R."/>
            <person name="Golyshina O.V."/>
            <person name="Manteca A."/>
            <person name="Ramos J.L."/>
            <person name="Gallego J.R."/>
            <person name="Llorente I."/>
            <person name="Martins Dos Santos V.A."/>
            <person name="Jensen O.N."/>
            <person name="Pelaez A.I."/>
            <person name="Sanchez J."/>
            <person name="Ferrer M."/>
        </authorList>
    </citation>
    <scope>NUCLEOTIDE SEQUENCE</scope>
</reference>